<dbReference type="Proteomes" id="UP001597168">
    <property type="component" value="Unassembled WGS sequence"/>
</dbReference>
<evidence type="ECO:0000313" key="3">
    <source>
        <dbReference type="Proteomes" id="UP001597168"/>
    </source>
</evidence>
<keyword evidence="3" id="KW-1185">Reference proteome</keyword>
<comment type="caution">
    <text evidence="2">The sequence shown here is derived from an EMBL/GenBank/DDBJ whole genome shotgun (WGS) entry which is preliminary data.</text>
</comment>
<dbReference type="RefSeq" id="WP_380718620.1">
    <property type="nucleotide sequence ID" value="NZ_JBHTLK010000002.1"/>
</dbReference>
<evidence type="ECO:0000313" key="2">
    <source>
        <dbReference type="EMBL" id="MFD1145671.1"/>
    </source>
</evidence>
<organism evidence="2 3">
    <name type="scientific">Saccharothrix hoggarensis</name>
    <dbReference type="NCBI Taxonomy" id="913853"/>
    <lineage>
        <taxon>Bacteria</taxon>
        <taxon>Bacillati</taxon>
        <taxon>Actinomycetota</taxon>
        <taxon>Actinomycetes</taxon>
        <taxon>Pseudonocardiales</taxon>
        <taxon>Pseudonocardiaceae</taxon>
        <taxon>Saccharothrix</taxon>
    </lineage>
</organism>
<dbReference type="InterPro" id="IPR027417">
    <property type="entry name" value="P-loop_NTPase"/>
</dbReference>
<dbReference type="InterPro" id="IPR049945">
    <property type="entry name" value="AAA_22"/>
</dbReference>
<dbReference type="SUPFAM" id="SSF52540">
    <property type="entry name" value="P-loop containing nucleoside triphosphate hydrolases"/>
    <property type="match status" value="1"/>
</dbReference>
<proteinExistence type="predicted"/>
<protein>
    <submittedName>
        <fullName evidence="2">AAA family ATPase</fullName>
    </submittedName>
</protein>
<feature type="domain" description="ORC1/DEAH AAA+ ATPase" evidence="1">
    <location>
        <begin position="34"/>
        <end position="174"/>
    </location>
</feature>
<sequence>MPEHYLRLSGAQMLATEAFQWVGADIDDLVRHFAMGIVHGQAGLGKTFAVQAALERLTATGSASLPEPGTATPRSRTPAKDAVRVVQLVFPHRPNDLRVAQEVARSLTGSIPTGVNRFGIQEQALEQLSGAPYLMVVDEAQRLTRHAMEVLRYLYDHTATRLAVLFVGGDGCWETISRSQTLVSRMLRRRQFHPLPGRQVPAMMRHYHPLYSEAKPELLAAVDTEFAHGNWRNWVSFTATAADLAHAEGRVTLDRELVAAGYRVLGRS</sequence>
<dbReference type="EMBL" id="JBHTLK010000002">
    <property type="protein sequence ID" value="MFD1145671.1"/>
    <property type="molecule type" value="Genomic_DNA"/>
</dbReference>
<reference evidence="3" key="1">
    <citation type="journal article" date="2019" name="Int. J. Syst. Evol. Microbiol.">
        <title>The Global Catalogue of Microorganisms (GCM) 10K type strain sequencing project: providing services to taxonomists for standard genome sequencing and annotation.</title>
        <authorList>
            <consortium name="The Broad Institute Genomics Platform"/>
            <consortium name="The Broad Institute Genome Sequencing Center for Infectious Disease"/>
            <person name="Wu L."/>
            <person name="Ma J."/>
        </authorList>
    </citation>
    <scope>NUCLEOTIDE SEQUENCE [LARGE SCALE GENOMIC DNA]</scope>
    <source>
        <strain evidence="3">CCUG 60214</strain>
    </source>
</reference>
<accession>A0ABW3QLB4</accession>
<dbReference type="Pfam" id="PF13401">
    <property type="entry name" value="AAA_22"/>
    <property type="match status" value="1"/>
</dbReference>
<dbReference type="PANTHER" id="PTHR35894">
    <property type="entry name" value="GENERAL SECRETION PATHWAY PROTEIN A-RELATED"/>
    <property type="match status" value="1"/>
</dbReference>
<gene>
    <name evidence="2" type="ORF">ACFQ3T_00875</name>
</gene>
<evidence type="ECO:0000259" key="1">
    <source>
        <dbReference type="Pfam" id="PF13401"/>
    </source>
</evidence>
<dbReference type="Gene3D" id="3.40.50.300">
    <property type="entry name" value="P-loop containing nucleotide triphosphate hydrolases"/>
    <property type="match status" value="1"/>
</dbReference>
<dbReference type="PANTHER" id="PTHR35894:SF1">
    <property type="entry name" value="PHOSPHORIBULOKINASE _ URIDINE KINASE FAMILY"/>
    <property type="match status" value="1"/>
</dbReference>
<name>A0ABW3QLB4_9PSEU</name>
<dbReference type="InterPro" id="IPR052026">
    <property type="entry name" value="ExeA_AAA_ATPase_DNA-bind"/>
</dbReference>